<reference evidence="1 2" key="1">
    <citation type="journal article" date="2016" name="Mol. Biol. Evol.">
        <title>Comparative Genomics of Early-Diverging Mushroom-Forming Fungi Provides Insights into the Origins of Lignocellulose Decay Capabilities.</title>
        <authorList>
            <person name="Nagy L.G."/>
            <person name="Riley R."/>
            <person name="Tritt A."/>
            <person name="Adam C."/>
            <person name="Daum C."/>
            <person name="Floudas D."/>
            <person name="Sun H."/>
            <person name="Yadav J.S."/>
            <person name="Pangilinan J."/>
            <person name="Larsson K.H."/>
            <person name="Matsuura K."/>
            <person name="Barry K."/>
            <person name="Labutti K."/>
            <person name="Kuo R."/>
            <person name="Ohm R.A."/>
            <person name="Bhattacharya S.S."/>
            <person name="Shirouzu T."/>
            <person name="Yoshinaga Y."/>
            <person name="Martin F.M."/>
            <person name="Grigoriev I.V."/>
            <person name="Hibbett D.S."/>
        </authorList>
    </citation>
    <scope>NUCLEOTIDE SEQUENCE [LARGE SCALE GENOMIC DNA]</scope>
    <source>
        <strain evidence="1 2">CBS 109695</strain>
    </source>
</reference>
<name>A0A166KHQ9_9AGAM</name>
<organism evidence="1 2">
    <name type="scientific">Athelia psychrophila</name>
    <dbReference type="NCBI Taxonomy" id="1759441"/>
    <lineage>
        <taxon>Eukaryota</taxon>
        <taxon>Fungi</taxon>
        <taxon>Dikarya</taxon>
        <taxon>Basidiomycota</taxon>
        <taxon>Agaricomycotina</taxon>
        <taxon>Agaricomycetes</taxon>
        <taxon>Agaricomycetidae</taxon>
        <taxon>Atheliales</taxon>
        <taxon>Atheliaceae</taxon>
        <taxon>Athelia</taxon>
    </lineage>
</organism>
<gene>
    <name evidence="1" type="ORF">FIBSPDRAFT_931366</name>
</gene>
<dbReference type="AlphaFoldDB" id="A0A166KHQ9"/>
<evidence type="ECO:0000313" key="1">
    <source>
        <dbReference type="EMBL" id="KZP21918.1"/>
    </source>
</evidence>
<evidence type="ECO:0008006" key="3">
    <source>
        <dbReference type="Google" id="ProtNLM"/>
    </source>
</evidence>
<accession>A0A166KHQ9</accession>
<dbReference type="STRING" id="436010.A0A166KHQ9"/>
<keyword evidence="2" id="KW-1185">Reference proteome</keyword>
<sequence>MPVHNATALSVESIQHEEALPASILSLLGTNAVPSEDQKVAIKTILSQRARPWILMRSRSSWLEAPTYQLTALITPARALLPEILSMVFESCVSGQKALPRPLAHKAPLVLTQICSKWRRIAIDSTPKIWSSILLSDSGVVNGKPKLALLTRHVLLLELWLARTGSLPITCHIQYSPREVWYTDESRGGDIEAAANIVGKLAQYISQWKDISLRLSVDSLQPLHGLQGTEAPLLQSFSLSHIAFGSPDYWTAFWGGDALRVPDISIAPLPIQPGPKLRVLRLDIPPNTLRLAPLWAGLEELIMVPSPYRRSEPRSYFNGAAALKLLRQFPQLKRCTLSVTETPWNPPVEEELEPLTMPQLTMLSLQADTTPLLTAMTLPALRRLRLHRQCPAPTLRSFLVGLSQPLIELSLVRIPKMTDEELFACLELIPAVTHLHITAPMGPISLRALTPSGNSSDAQSLHCLCPDLDYIEVRCWRPFDALVDMVEARCDAFRGKPEMLRVRLHLHSKPIHTEGASENESALLGRLERCRARGFDMKWQL</sequence>
<dbReference type="EMBL" id="KV417543">
    <property type="protein sequence ID" value="KZP21918.1"/>
    <property type="molecule type" value="Genomic_DNA"/>
</dbReference>
<dbReference type="OrthoDB" id="2269034at2759"/>
<dbReference type="Proteomes" id="UP000076532">
    <property type="component" value="Unassembled WGS sequence"/>
</dbReference>
<proteinExistence type="predicted"/>
<protein>
    <recommendedName>
        <fullName evidence="3">F-box domain-containing protein</fullName>
    </recommendedName>
</protein>
<evidence type="ECO:0000313" key="2">
    <source>
        <dbReference type="Proteomes" id="UP000076532"/>
    </source>
</evidence>